<protein>
    <submittedName>
        <fullName evidence="1">Membrane protein m137</fullName>
    </submittedName>
</protein>
<reference evidence="1" key="1">
    <citation type="submission" date="2024-05" db="EMBL/GenBank/DDBJ databases">
        <title>Fine-tuning the evolutionary stability and environmental longevity of recombinant transmissible vaccines.</title>
        <authorList>
            <person name="Chan B."/>
            <person name="Nuismer S.L."/>
            <person name="Nichols J."/>
            <person name="Davison A.J."/>
            <person name="Alqirbi H."/>
            <person name="Jarvis M.A."/>
            <person name="Redwood A.J."/>
        </authorList>
    </citation>
    <scope>NUCLEOTIDE SEQUENCE</scope>
    <source>
        <strain evidence="1">K181</strain>
    </source>
</reference>
<sequence>MWRYWYRGAIAAIVAAVTTTALIAPGGWDPSGLSFEQPEFVRNMYDTQPTVLNCSLTTRFSRGVVGWVKCSGGQPKKRCRSMWVEYVGDTDFAGEGVYDDGFRAPITARVRKSEPPLLDVDLGIELEPRHENLGGHACVVVPHLGVEDSSVVTEHISRATFILTARVRRVFAVKDSILSAKFHMSSAMVSRAAGTILLRLREGPEVHFETRLDHIKSAISNPGLNFSKTTEKENVTTFALTAKIDPFDLGFSMEVDDGQGGFVGRSGVELERPARGFWWKVTQMTTIVATVLLALLGEQYFVTPHTEKAFIAWCAMFIGWVLRGLIDREDLQEL</sequence>
<dbReference type="EMBL" id="PP756679">
    <property type="protein sequence ID" value="XAO37303.1"/>
    <property type="molecule type" value="Genomic_DNA"/>
</dbReference>
<evidence type="ECO:0000313" key="1">
    <source>
        <dbReference type="EMBL" id="XAO37163.1"/>
    </source>
</evidence>
<gene>
    <name evidence="1" type="primary">m137</name>
</gene>
<name>A0AAU6W7G7_9BETA</name>
<accession>A0AAU6W7G7</accession>
<dbReference type="EMBL" id="PP756678">
    <property type="protein sequence ID" value="XAO37163.1"/>
    <property type="molecule type" value="Genomic_DNA"/>
</dbReference>
<organism evidence="1">
    <name type="scientific">Muromegalovirus muridbeta1</name>
    <dbReference type="NCBI Taxonomy" id="3050323"/>
    <lineage>
        <taxon>Viruses</taxon>
        <taxon>Duplodnaviria</taxon>
        <taxon>Heunggongvirae</taxon>
        <taxon>Peploviricota</taxon>
        <taxon>Herviviricetes</taxon>
        <taxon>Herpesvirales</taxon>
        <taxon>Orthoherpesviridae</taxon>
        <taxon>Betaherpesvirinae</taxon>
        <taxon>Muromegalovirus</taxon>
    </lineage>
</organism>
<dbReference type="EMBL" id="PP756680">
    <property type="protein sequence ID" value="XAO37443.1"/>
    <property type="molecule type" value="Genomic_DNA"/>
</dbReference>
<proteinExistence type="predicted"/>
<dbReference type="EMBL" id="PP756681">
    <property type="protein sequence ID" value="XAO37583.1"/>
    <property type="molecule type" value="Genomic_DNA"/>
</dbReference>